<dbReference type="RefSeq" id="WP_075513463.1">
    <property type="nucleotide sequence ID" value="NZ_CP089224.1"/>
</dbReference>
<sequence length="313" mass="34895">MSLSTARSARVFSAGGHCFTWVEVVEWARARGHWPALQQRVGALLVRERELVEAGALPDAAQAQAAADSFRHRHNLLTADQLEKWLQRHDVTVDEWKGEMLRSLLEPSGDAAGVSPDVVERACWVHGICSGQLAAYAHTMAEEIAVHLRDQPLTLSPDELAALPEERERFCSDQLRREALTAEITDNQVGWTRLDLRRLIHSDEMVLREAALCVRLDGRALADVANTAKAELREISLLLDDAEPSLRTRLLAASPGELIGPVATDSGHQLILVVRRVAPSLDDTMVRRRAEETVIRRALAAEVNRHVNWHERL</sequence>
<accession>A0A163U4R3</accession>
<proteinExistence type="predicted"/>
<evidence type="ECO:0000313" key="2">
    <source>
        <dbReference type="Proteomes" id="UP000077342"/>
    </source>
</evidence>
<protein>
    <submittedName>
        <fullName evidence="1">Uncharacterized protein</fullName>
    </submittedName>
</protein>
<dbReference type="EMBL" id="LWCI01000174">
    <property type="protein sequence ID" value="KZS55917.1"/>
    <property type="molecule type" value="Genomic_DNA"/>
</dbReference>
<name>A0A163U4R3_9MYCO</name>
<keyword evidence="2" id="KW-1185">Reference proteome</keyword>
<comment type="caution">
    <text evidence="1">The sequence shown here is derived from an EMBL/GenBank/DDBJ whole genome shotgun (WGS) entry which is preliminary data.</text>
</comment>
<organism evidence="1 2">
    <name type="scientific">Mycobacterium ostraviense</name>
    <dbReference type="NCBI Taxonomy" id="2738409"/>
    <lineage>
        <taxon>Bacteria</taxon>
        <taxon>Bacillati</taxon>
        <taxon>Actinomycetota</taxon>
        <taxon>Actinomycetes</taxon>
        <taxon>Mycobacteriales</taxon>
        <taxon>Mycobacteriaceae</taxon>
        <taxon>Mycobacterium</taxon>
    </lineage>
</organism>
<dbReference type="AlphaFoldDB" id="A0A163U4R3"/>
<dbReference type="Proteomes" id="UP000077342">
    <property type="component" value="Unassembled WGS sequence"/>
</dbReference>
<reference evidence="2" key="1">
    <citation type="submission" date="2016-04" db="EMBL/GenBank/DDBJ databases">
        <authorList>
            <person name="Strapagiel D."/>
            <person name="Borowka P."/>
            <person name="Marciniak B."/>
            <person name="Bakula Z."/>
            <person name="Van Ingen J."/>
            <person name="Safianowska A."/>
            <person name="Dziadek J."/>
            <person name="Jagielski T."/>
        </authorList>
    </citation>
    <scope>NUCLEOTIDE SEQUENCE [LARGE SCALE GENOMIC DNA]</scope>
    <source>
        <strain evidence="2">1010001458</strain>
    </source>
</reference>
<evidence type="ECO:0000313" key="1">
    <source>
        <dbReference type="EMBL" id="KZS55917.1"/>
    </source>
</evidence>
<gene>
    <name evidence="1" type="ORF">A4G28_03065</name>
</gene>